<sequence length="201" mass="21290">MNAFWYLSASSLPSPFLLLWNNPCLLNHIRIFEIPAPVSTYNPIQPILIALVVFHFFANVSRHPSMRGIFCLSPSEGCLGGGWCDGGLRPGFVGAVDEVYAVSKGGVRGIGGVEAEIAVRSTEEGSTPPTVTLPAPRPSSTSPTPPHTTGSPLVPALNLTPVLGPSSTALFVERLRVRAPLLAPASEGAAAKEWRRRPGQS</sequence>
<keyword evidence="3" id="KW-1185">Reference proteome</keyword>
<evidence type="ECO:0000256" key="1">
    <source>
        <dbReference type="SAM" id="MobiDB-lite"/>
    </source>
</evidence>
<proteinExistence type="predicted"/>
<dbReference type="HOGENOM" id="CLU_1360891_0_0_1"/>
<dbReference type="AlphaFoldDB" id="A0A0C3BY76"/>
<gene>
    <name evidence="2" type="ORF">PILCRDRAFT_8129</name>
</gene>
<organism evidence="2 3">
    <name type="scientific">Piloderma croceum (strain F 1598)</name>
    <dbReference type="NCBI Taxonomy" id="765440"/>
    <lineage>
        <taxon>Eukaryota</taxon>
        <taxon>Fungi</taxon>
        <taxon>Dikarya</taxon>
        <taxon>Basidiomycota</taxon>
        <taxon>Agaricomycotina</taxon>
        <taxon>Agaricomycetes</taxon>
        <taxon>Agaricomycetidae</taxon>
        <taxon>Atheliales</taxon>
        <taxon>Atheliaceae</taxon>
        <taxon>Piloderma</taxon>
    </lineage>
</organism>
<protein>
    <submittedName>
        <fullName evidence="2">Uncharacterized protein</fullName>
    </submittedName>
</protein>
<evidence type="ECO:0000313" key="3">
    <source>
        <dbReference type="Proteomes" id="UP000054166"/>
    </source>
</evidence>
<reference evidence="3" key="2">
    <citation type="submission" date="2015-01" db="EMBL/GenBank/DDBJ databases">
        <title>Evolutionary Origins and Diversification of the Mycorrhizal Mutualists.</title>
        <authorList>
            <consortium name="DOE Joint Genome Institute"/>
            <consortium name="Mycorrhizal Genomics Consortium"/>
            <person name="Kohler A."/>
            <person name="Kuo A."/>
            <person name="Nagy L.G."/>
            <person name="Floudas D."/>
            <person name="Copeland A."/>
            <person name="Barry K.W."/>
            <person name="Cichocki N."/>
            <person name="Veneault-Fourrey C."/>
            <person name="LaButti K."/>
            <person name="Lindquist E.A."/>
            <person name="Lipzen A."/>
            <person name="Lundell T."/>
            <person name="Morin E."/>
            <person name="Murat C."/>
            <person name="Riley R."/>
            <person name="Ohm R."/>
            <person name="Sun H."/>
            <person name="Tunlid A."/>
            <person name="Henrissat B."/>
            <person name="Grigoriev I.V."/>
            <person name="Hibbett D.S."/>
            <person name="Martin F."/>
        </authorList>
    </citation>
    <scope>NUCLEOTIDE SEQUENCE [LARGE SCALE GENOMIC DNA]</scope>
    <source>
        <strain evidence="3">F 1598</strain>
    </source>
</reference>
<reference evidence="2 3" key="1">
    <citation type="submission" date="2014-04" db="EMBL/GenBank/DDBJ databases">
        <authorList>
            <consortium name="DOE Joint Genome Institute"/>
            <person name="Kuo A."/>
            <person name="Tarkka M."/>
            <person name="Buscot F."/>
            <person name="Kohler A."/>
            <person name="Nagy L.G."/>
            <person name="Floudas D."/>
            <person name="Copeland A."/>
            <person name="Barry K.W."/>
            <person name="Cichocki N."/>
            <person name="Veneault-Fourrey C."/>
            <person name="LaButti K."/>
            <person name="Lindquist E.A."/>
            <person name="Lipzen A."/>
            <person name="Lundell T."/>
            <person name="Morin E."/>
            <person name="Murat C."/>
            <person name="Sun H."/>
            <person name="Tunlid A."/>
            <person name="Henrissat B."/>
            <person name="Grigoriev I.V."/>
            <person name="Hibbett D.S."/>
            <person name="Martin F."/>
            <person name="Nordberg H.P."/>
            <person name="Cantor M.N."/>
            <person name="Hua S.X."/>
        </authorList>
    </citation>
    <scope>NUCLEOTIDE SEQUENCE [LARGE SCALE GENOMIC DNA]</scope>
    <source>
        <strain evidence="2 3">F 1598</strain>
    </source>
</reference>
<name>A0A0C3BY76_PILCF</name>
<evidence type="ECO:0000313" key="2">
    <source>
        <dbReference type="EMBL" id="KIM82322.1"/>
    </source>
</evidence>
<accession>A0A0C3BY76</accession>
<feature type="compositionally biased region" description="Low complexity" evidence="1">
    <location>
        <begin position="138"/>
        <end position="152"/>
    </location>
</feature>
<dbReference type="Proteomes" id="UP000054166">
    <property type="component" value="Unassembled WGS sequence"/>
</dbReference>
<dbReference type="InParanoid" id="A0A0C3BY76"/>
<feature type="region of interest" description="Disordered" evidence="1">
    <location>
        <begin position="121"/>
        <end position="153"/>
    </location>
</feature>
<dbReference type="EMBL" id="KN832995">
    <property type="protein sequence ID" value="KIM82322.1"/>
    <property type="molecule type" value="Genomic_DNA"/>
</dbReference>